<name>A0A366H6J7_9BACT</name>
<sequence length="49" mass="5176">MHGSSQSAASMVVFLDEGADPGIEDQYKSETISLSVIADASCWASITLR</sequence>
<reference evidence="1 2" key="1">
    <citation type="submission" date="2018-06" db="EMBL/GenBank/DDBJ databases">
        <title>Genomic Encyclopedia of Type Strains, Phase IV (KMG-IV): sequencing the most valuable type-strain genomes for metagenomic binning, comparative biology and taxonomic classification.</title>
        <authorList>
            <person name="Goeker M."/>
        </authorList>
    </citation>
    <scope>NUCLEOTIDE SEQUENCE [LARGE SCALE GENOMIC DNA]</scope>
    <source>
        <strain evidence="1 2">DSM 25532</strain>
    </source>
</reference>
<evidence type="ECO:0000313" key="1">
    <source>
        <dbReference type="EMBL" id="RBP37740.1"/>
    </source>
</evidence>
<proteinExistence type="predicted"/>
<protein>
    <submittedName>
        <fullName evidence="1">Uncharacterized protein</fullName>
    </submittedName>
</protein>
<dbReference type="AlphaFoldDB" id="A0A366H6J7"/>
<organism evidence="1 2">
    <name type="scientific">Roseimicrobium gellanilyticum</name>
    <dbReference type="NCBI Taxonomy" id="748857"/>
    <lineage>
        <taxon>Bacteria</taxon>
        <taxon>Pseudomonadati</taxon>
        <taxon>Verrucomicrobiota</taxon>
        <taxon>Verrucomicrobiia</taxon>
        <taxon>Verrucomicrobiales</taxon>
        <taxon>Verrucomicrobiaceae</taxon>
        <taxon>Roseimicrobium</taxon>
    </lineage>
</organism>
<evidence type="ECO:0000313" key="2">
    <source>
        <dbReference type="Proteomes" id="UP000253426"/>
    </source>
</evidence>
<dbReference type="EMBL" id="QNRR01000013">
    <property type="protein sequence ID" value="RBP37740.1"/>
    <property type="molecule type" value="Genomic_DNA"/>
</dbReference>
<gene>
    <name evidence="1" type="ORF">DES53_113122</name>
</gene>
<keyword evidence="2" id="KW-1185">Reference proteome</keyword>
<accession>A0A366H6J7</accession>
<comment type="caution">
    <text evidence="1">The sequence shown here is derived from an EMBL/GenBank/DDBJ whole genome shotgun (WGS) entry which is preliminary data.</text>
</comment>
<dbReference type="Proteomes" id="UP000253426">
    <property type="component" value="Unassembled WGS sequence"/>
</dbReference>